<dbReference type="EMBL" id="QUSF01000005">
    <property type="protein sequence ID" value="RLW09369.1"/>
    <property type="molecule type" value="Genomic_DNA"/>
</dbReference>
<keyword evidence="2" id="KW-1185">Reference proteome</keyword>
<comment type="caution">
    <text evidence="1">The sequence shown here is derived from an EMBL/GenBank/DDBJ whole genome shotgun (WGS) entry which is preliminary data.</text>
</comment>
<reference evidence="1 2" key="1">
    <citation type="journal article" date="2018" name="Proc. R. Soc. B">
        <title>A non-coding region near Follistatin controls head colour polymorphism in the Gouldian finch.</title>
        <authorList>
            <person name="Toomey M.B."/>
            <person name="Marques C.I."/>
            <person name="Andrade P."/>
            <person name="Araujo P.M."/>
            <person name="Sabatino S."/>
            <person name="Gazda M.A."/>
            <person name="Afonso S."/>
            <person name="Lopes R.J."/>
            <person name="Corbo J.C."/>
            <person name="Carneiro M."/>
        </authorList>
    </citation>
    <scope>NUCLEOTIDE SEQUENCE [LARGE SCALE GENOMIC DNA]</scope>
    <source>
        <strain evidence="1">Red01</strain>
        <tissue evidence="1">Muscle</tissue>
    </source>
</reference>
<name>A0A3L8SV78_CHLGU</name>
<sequence>MRKDKDSKFFIYNRFAVGVNQVPEEMEVYRHHILQCLLLTNSYVGTKSNLRLHTPEASGNNISLSHKIIQEQKETLPGEVTSEVMVDLHISTANQDSKFTSANKPKLHPRFSSRSFLQTEMWHTIPQVKSRSKTLTSVPGAGTRVILYSSTGDVAESIQLLLHPA</sequence>
<proteinExistence type="predicted"/>
<dbReference type="Proteomes" id="UP000276834">
    <property type="component" value="Unassembled WGS sequence"/>
</dbReference>
<protein>
    <submittedName>
        <fullName evidence="1">Uncharacterized protein</fullName>
    </submittedName>
</protein>
<evidence type="ECO:0000313" key="2">
    <source>
        <dbReference type="Proteomes" id="UP000276834"/>
    </source>
</evidence>
<organism evidence="1 2">
    <name type="scientific">Chloebia gouldiae</name>
    <name type="common">Gouldian finch</name>
    <name type="synonym">Erythrura gouldiae</name>
    <dbReference type="NCBI Taxonomy" id="44316"/>
    <lineage>
        <taxon>Eukaryota</taxon>
        <taxon>Metazoa</taxon>
        <taxon>Chordata</taxon>
        <taxon>Craniata</taxon>
        <taxon>Vertebrata</taxon>
        <taxon>Euteleostomi</taxon>
        <taxon>Archelosauria</taxon>
        <taxon>Archosauria</taxon>
        <taxon>Dinosauria</taxon>
        <taxon>Saurischia</taxon>
        <taxon>Theropoda</taxon>
        <taxon>Coelurosauria</taxon>
        <taxon>Aves</taxon>
        <taxon>Neognathae</taxon>
        <taxon>Neoaves</taxon>
        <taxon>Telluraves</taxon>
        <taxon>Australaves</taxon>
        <taxon>Passeriformes</taxon>
        <taxon>Passeroidea</taxon>
        <taxon>Passeridae</taxon>
        <taxon>Chloebia</taxon>
    </lineage>
</organism>
<accession>A0A3L8SV78</accession>
<evidence type="ECO:0000313" key="1">
    <source>
        <dbReference type="EMBL" id="RLW09369.1"/>
    </source>
</evidence>
<gene>
    <name evidence="1" type="ORF">DV515_00002624</name>
</gene>
<dbReference type="AlphaFoldDB" id="A0A3L8SV78"/>